<proteinExistence type="predicted"/>
<organism evidence="1 2">
    <name type="scientific">Ilex paraguariensis</name>
    <name type="common">yerba mate</name>
    <dbReference type="NCBI Taxonomy" id="185542"/>
    <lineage>
        <taxon>Eukaryota</taxon>
        <taxon>Viridiplantae</taxon>
        <taxon>Streptophyta</taxon>
        <taxon>Embryophyta</taxon>
        <taxon>Tracheophyta</taxon>
        <taxon>Spermatophyta</taxon>
        <taxon>Magnoliopsida</taxon>
        <taxon>eudicotyledons</taxon>
        <taxon>Gunneridae</taxon>
        <taxon>Pentapetalae</taxon>
        <taxon>asterids</taxon>
        <taxon>campanulids</taxon>
        <taxon>Aquifoliales</taxon>
        <taxon>Aquifoliaceae</taxon>
        <taxon>Ilex</taxon>
    </lineage>
</organism>
<dbReference type="AlphaFoldDB" id="A0ABC8U4X8"/>
<protein>
    <submittedName>
        <fullName evidence="1">Uncharacterized protein</fullName>
    </submittedName>
</protein>
<name>A0ABC8U4X8_9AQUA</name>
<reference evidence="1 2" key="1">
    <citation type="submission" date="2024-02" db="EMBL/GenBank/DDBJ databases">
        <authorList>
            <person name="Vignale AGUSTIN F."/>
            <person name="Sosa J E."/>
            <person name="Modenutti C."/>
        </authorList>
    </citation>
    <scope>NUCLEOTIDE SEQUENCE [LARGE SCALE GENOMIC DNA]</scope>
</reference>
<feature type="non-terminal residue" evidence="1">
    <location>
        <position position="1"/>
    </location>
</feature>
<comment type="caution">
    <text evidence="1">The sequence shown here is derived from an EMBL/GenBank/DDBJ whole genome shotgun (WGS) entry which is preliminary data.</text>
</comment>
<dbReference type="Proteomes" id="UP001642360">
    <property type="component" value="Unassembled WGS sequence"/>
</dbReference>
<gene>
    <name evidence="1" type="ORF">ILEXP_LOCUS44555</name>
</gene>
<evidence type="ECO:0000313" key="2">
    <source>
        <dbReference type="Proteomes" id="UP001642360"/>
    </source>
</evidence>
<keyword evidence="2" id="KW-1185">Reference proteome</keyword>
<dbReference type="EMBL" id="CAUOFW020006436">
    <property type="protein sequence ID" value="CAK9174792.1"/>
    <property type="molecule type" value="Genomic_DNA"/>
</dbReference>
<accession>A0ABC8U4X8</accession>
<evidence type="ECO:0000313" key="1">
    <source>
        <dbReference type="EMBL" id="CAK9174792.1"/>
    </source>
</evidence>
<sequence>GVLSMKDGGSVKEVDGRKKTEGGVHVYLCGGATARGKKWWKERQREGGDFERWLKE</sequence>